<feature type="compositionally biased region" description="Low complexity" evidence="1">
    <location>
        <begin position="321"/>
        <end position="338"/>
    </location>
</feature>
<protein>
    <submittedName>
        <fullName evidence="3">Uncharacterized protein</fullName>
    </submittedName>
</protein>
<comment type="caution">
    <text evidence="3">The sequence shown here is derived from an EMBL/GenBank/DDBJ whole genome shotgun (WGS) entry which is preliminary data.</text>
</comment>
<dbReference type="EMBL" id="JBEHCU010005032">
    <property type="protein sequence ID" value="KAL1401131.1"/>
    <property type="molecule type" value="Genomic_DNA"/>
</dbReference>
<feature type="compositionally biased region" description="Basic and acidic residues" evidence="1">
    <location>
        <begin position="139"/>
        <end position="149"/>
    </location>
</feature>
<reference evidence="3 4" key="1">
    <citation type="submission" date="2024-05" db="EMBL/GenBank/DDBJ databases">
        <title>Culex pipiens pipiens assembly and annotation.</title>
        <authorList>
            <person name="Alout H."/>
            <person name="Durand T."/>
        </authorList>
    </citation>
    <scope>NUCLEOTIDE SEQUENCE [LARGE SCALE GENOMIC DNA]</scope>
    <source>
        <strain evidence="3">HA-2024</strain>
        <tissue evidence="3">Whole body</tissue>
    </source>
</reference>
<name>A0ABD1DNH1_CULPP</name>
<feature type="compositionally biased region" description="Basic and acidic residues" evidence="1">
    <location>
        <begin position="275"/>
        <end position="285"/>
    </location>
</feature>
<keyword evidence="2" id="KW-1133">Transmembrane helix</keyword>
<feature type="compositionally biased region" description="Low complexity" evidence="1">
    <location>
        <begin position="151"/>
        <end position="165"/>
    </location>
</feature>
<feature type="region of interest" description="Disordered" evidence="1">
    <location>
        <begin position="270"/>
        <end position="346"/>
    </location>
</feature>
<evidence type="ECO:0000313" key="3">
    <source>
        <dbReference type="EMBL" id="KAL1401131.1"/>
    </source>
</evidence>
<feature type="compositionally biased region" description="Polar residues" evidence="1">
    <location>
        <begin position="286"/>
        <end position="295"/>
    </location>
</feature>
<dbReference type="AlphaFoldDB" id="A0ABD1DNH1"/>
<feature type="compositionally biased region" description="Basic residues" evidence="1">
    <location>
        <begin position="171"/>
        <end position="180"/>
    </location>
</feature>
<keyword evidence="2" id="KW-0472">Membrane</keyword>
<feature type="transmembrane region" description="Helical" evidence="2">
    <location>
        <begin position="35"/>
        <end position="56"/>
    </location>
</feature>
<sequence length="452" mass="47844">MACRSNRPSRETLFVTWKSSEIDFLHEDPALRPRYVYFLLSFSLIGIVVLGLFGAYRCLRVATVIGRGTGTQASEALATLPIQFITSDDLAAAVAAAGASINADSNHLPVPMLSVQSPGCAGMERLGVPARSSIGSPPLRDERNRRLRVDSGTSGAAAANSNSSTIYQHHPNVHSHHSHHSAVGNSSSSTSSNFMSIHNHHAQFHQATTTTSRTTAQKDTGSSGGGSSSNSYLKAASTGSSSTSSSFYGTINNNSNNLCSASTISRCPHHVALPDGERGPDRDLQIRSSSQQSEIPRTYVKAPPNKTVRDVPVQHQHHHPSSSVGGIGSSVSSSASSSMNNLTSQHARFGGSGSGISLGNRALVNSMSTIGSSQAAAAAAKSDKQKKTILWFLADVLLLLRRQPLCPSDESCDDSSDSARKVPLQDVGVCHRRRRPRLGGCHAVALECDDRL</sequence>
<keyword evidence="2" id="KW-0812">Transmembrane</keyword>
<feature type="compositionally biased region" description="Low complexity" evidence="1">
    <location>
        <begin position="181"/>
        <end position="197"/>
    </location>
</feature>
<proteinExistence type="predicted"/>
<feature type="compositionally biased region" description="Low complexity" evidence="1">
    <location>
        <begin position="237"/>
        <end position="246"/>
    </location>
</feature>
<keyword evidence="4" id="KW-1185">Reference proteome</keyword>
<organism evidence="3 4">
    <name type="scientific">Culex pipiens pipiens</name>
    <name type="common">Northern house mosquito</name>
    <dbReference type="NCBI Taxonomy" id="38569"/>
    <lineage>
        <taxon>Eukaryota</taxon>
        <taxon>Metazoa</taxon>
        <taxon>Ecdysozoa</taxon>
        <taxon>Arthropoda</taxon>
        <taxon>Hexapoda</taxon>
        <taxon>Insecta</taxon>
        <taxon>Pterygota</taxon>
        <taxon>Neoptera</taxon>
        <taxon>Endopterygota</taxon>
        <taxon>Diptera</taxon>
        <taxon>Nematocera</taxon>
        <taxon>Culicoidea</taxon>
        <taxon>Culicidae</taxon>
        <taxon>Culicinae</taxon>
        <taxon>Culicini</taxon>
        <taxon>Culex</taxon>
        <taxon>Culex</taxon>
    </lineage>
</organism>
<evidence type="ECO:0000313" key="4">
    <source>
        <dbReference type="Proteomes" id="UP001562425"/>
    </source>
</evidence>
<dbReference type="Proteomes" id="UP001562425">
    <property type="component" value="Unassembled WGS sequence"/>
</dbReference>
<feature type="compositionally biased region" description="Low complexity" evidence="1">
    <location>
        <begin position="204"/>
        <end position="215"/>
    </location>
</feature>
<feature type="region of interest" description="Disordered" evidence="1">
    <location>
        <begin position="126"/>
        <end position="246"/>
    </location>
</feature>
<accession>A0ABD1DNH1</accession>
<gene>
    <name evidence="3" type="ORF">pipiens_006858</name>
</gene>
<evidence type="ECO:0000256" key="2">
    <source>
        <dbReference type="SAM" id="Phobius"/>
    </source>
</evidence>
<evidence type="ECO:0000256" key="1">
    <source>
        <dbReference type="SAM" id="MobiDB-lite"/>
    </source>
</evidence>